<sequence>MSKSENLYHAARELIPGGVNSPVRAFTGVGGTPLFIERADGAYLYDVDGKAYIDYVGSWGPMVLGHNHPAIRNAVIEAASRGLSFGAPTEMEVKMAALVTELVPTMDMVRMVNSGTEATMSAIRLARGFTGRDKIIKFEGLLPRPCRLPAGESRFRRVDPRPAELRRASRPISPNIP</sequence>
<dbReference type="GO" id="GO:0030170">
    <property type="term" value="F:pyridoxal phosphate binding"/>
    <property type="evidence" value="ECO:0007669"/>
    <property type="project" value="InterPro"/>
</dbReference>
<evidence type="ECO:0000313" key="4">
    <source>
        <dbReference type="Proteomes" id="UP000251721"/>
    </source>
</evidence>
<accession>A0A2X3HJA9</accession>
<gene>
    <name evidence="3" type="primary">hemL_1</name>
    <name evidence="3" type="ORF">NCTC13465_04370</name>
</gene>
<keyword evidence="3" id="KW-0413">Isomerase</keyword>
<dbReference type="EC" id="5.4.3.8" evidence="3"/>
<dbReference type="GO" id="GO:0008483">
    <property type="term" value="F:transaminase activity"/>
    <property type="evidence" value="ECO:0007669"/>
    <property type="project" value="UniProtKB-KW"/>
</dbReference>
<dbReference type="Pfam" id="PF00202">
    <property type="entry name" value="Aminotran_3"/>
    <property type="match status" value="1"/>
</dbReference>
<organism evidence="3 4">
    <name type="scientific">Klebsiella pneumoniae</name>
    <dbReference type="NCBI Taxonomy" id="573"/>
    <lineage>
        <taxon>Bacteria</taxon>
        <taxon>Pseudomonadati</taxon>
        <taxon>Pseudomonadota</taxon>
        <taxon>Gammaproteobacteria</taxon>
        <taxon>Enterobacterales</taxon>
        <taxon>Enterobacteriaceae</taxon>
        <taxon>Klebsiella/Raoultella group</taxon>
        <taxon>Klebsiella</taxon>
        <taxon>Klebsiella pneumoniae complex</taxon>
    </lineage>
</organism>
<keyword evidence="3" id="KW-0032">Aminotransferase</keyword>
<dbReference type="Gene3D" id="3.40.640.10">
    <property type="entry name" value="Type I PLP-dependent aspartate aminotransferase-like (Major domain)"/>
    <property type="match status" value="1"/>
</dbReference>
<dbReference type="PANTHER" id="PTHR43713">
    <property type="entry name" value="GLUTAMATE-1-SEMIALDEHYDE 2,1-AMINOMUTASE"/>
    <property type="match status" value="1"/>
</dbReference>
<reference evidence="3 4" key="1">
    <citation type="submission" date="2018-06" db="EMBL/GenBank/DDBJ databases">
        <authorList>
            <consortium name="Pathogen Informatics"/>
            <person name="Doyle S."/>
        </authorList>
    </citation>
    <scope>NUCLEOTIDE SEQUENCE [LARGE SCALE GENOMIC DNA]</scope>
    <source>
        <strain evidence="3 4">NCTC13465</strain>
    </source>
</reference>
<dbReference type="PANTHER" id="PTHR43713:SF3">
    <property type="entry name" value="GLUTAMATE-1-SEMIALDEHYDE 2,1-AMINOMUTASE 1, CHLOROPLASTIC-RELATED"/>
    <property type="match status" value="1"/>
</dbReference>
<dbReference type="AlphaFoldDB" id="A0A2X3HJA9"/>
<dbReference type="InterPro" id="IPR005814">
    <property type="entry name" value="Aminotrans_3"/>
</dbReference>
<evidence type="ECO:0000256" key="2">
    <source>
        <dbReference type="ARBA" id="ARBA00022898"/>
    </source>
</evidence>
<proteinExistence type="predicted"/>
<name>A0A2X3HJA9_KLEPN</name>
<dbReference type="Gene3D" id="3.90.1150.10">
    <property type="entry name" value="Aspartate Aminotransferase, domain 1"/>
    <property type="match status" value="1"/>
</dbReference>
<comment type="cofactor">
    <cofactor evidence="1">
        <name>pyridoxal 5'-phosphate</name>
        <dbReference type="ChEBI" id="CHEBI:597326"/>
    </cofactor>
</comment>
<dbReference type="Proteomes" id="UP000251721">
    <property type="component" value="Unassembled WGS sequence"/>
</dbReference>
<dbReference type="GO" id="GO:0042286">
    <property type="term" value="F:glutamate-1-semialdehyde 2,1-aminomutase activity"/>
    <property type="evidence" value="ECO:0007669"/>
    <property type="project" value="UniProtKB-EC"/>
</dbReference>
<keyword evidence="2" id="KW-0663">Pyridoxal phosphate</keyword>
<dbReference type="InterPro" id="IPR015424">
    <property type="entry name" value="PyrdxlP-dep_Trfase"/>
</dbReference>
<protein>
    <submittedName>
        <fullName evidence="3">Glutamate-1-semialdehyde aminotransferase</fullName>
        <ecNumber evidence="3">5.4.3.8</ecNumber>
    </submittedName>
</protein>
<evidence type="ECO:0000313" key="3">
    <source>
        <dbReference type="EMBL" id="SQC48180.1"/>
    </source>
</evidence>
<dbReference type="EMBL" id="UAWQ01000019">
    <property type="protein sequence ID" value="SQC48180.1"/>
    <property type="molecule type" value="Genomic_DNA"/>
</dbReference>
<evidence type="ECO:0000256" key="1">
    <source>
        <dbReference type="ARBA" id="ARBA00001933"/>
    </source>
</evidence>
<dbReference type="InterPro" id="IPR015421">
    <property type="entry name" value="PyrdxlP-dep_Trfase_major"/>
</dbReference>
<keyword evidence="3" id="KW-0808">Transferase</keyword>
<dbReference type="SUPFAM" id="SSF53383">
    <property type="entry name" value="PLP-dependent transferases"/>
    <property type="match status" value="1"/>
</dbReference>
<dbReference type="InterPro" id="IPR015422">
    <property type="entry name" value="PyrdxlP-dep_Trfase_small"/>
</dbReference>